<gene>
    <name evidence="2" type="ORF">R5R35_003234</name>
</gene>
<evidence type="ECO:0000256" key="1">
    <source>
        <dbReference type="SAM" id="SignalP"/>
    </source>
</evidence>
<feature type="chain" id="PRO_5043054957" evidence="1">
    <location>
        <begin position="22"/>
        <end position="188"/>
    </location>
</feature>
<keyword evidence="1" id="KW-0732">Signal</keyword>
<dbReference type="EMBL" id="JAZDUA010000139">
    <property type="protein sequence ID" value="KAK7866693.1"/>
    <property type="molecule type" value="Genomic_DNA"/>
</dbReference>
<organism evidence="2 3">
    <name type="scientific">Gryllus longicercus</name>
    <dbReference type="NCBI Taxonomy" id="2509291"/>
    <lineage>
        <taxon>Eukaryota</taxon>
        <taxon>Metazoa</taxon>
        <taxon>Ecdysozoa</taxon>
        <taxon>Arthropoda</taxon>
        <taxon>Hexapoda</taxon>
        <taxon>Insecta</taxon>
        <taxon>Pterygota</taxon>
        <taxon>Neoptera</taxon>
        <taxon>Polyneoptera</taxon>
        <taxon>Orthoptera</taxon>
        <taxon>Ensifera</taxon>
        <taxon>Gryllidea</taxon>
        <taxon>Grylloidea</taxon>
        <taxon>Gryllidae</taxon>
        <taxon>Gryllinae</taxon>
        <taxon>Gryllus</taxon>
    </lineage>
</organism>
<evidence type="ECO:0000313" key="3">
    <source>
        <dbReference type="Proteomes" id="UP001378592"/>
    </source>
</evidence>
<proteinExistence type="predicted"/>
<protein>
    <submittedName>
        <fullName evidence="2">Uncharacterized protein</fullName>
    </submittedName>
</protein>
<accession>A0AAN9VMH6</accession>
<evidence type="ECO:0000313" key="2">
    <source>
        <dbReference type="EMBL" id="KAK7866693.1"/>
    </source>
</evidence>
<keyword evidence="3" id="KW-1185">Reference proteome</keyword>
<reference evidence="2 3" key="1">
    <citation type="submission" date="2024-03" db="EMBL/GenBank/DDBJ databases">
        <title>The genome assembly and annotation of the cricket Gryllus longicercus Weissman &amp; Gray.</title>
        <authorList>
            <person name="Szrajer S."/>
            <person name="Gray D."/>
            <person name="Ylla G."/>
        </authorList>
    </citation>
    <scope>NUCLEOTIDE SEQUENCE [LARGE SCALE GENOMIC DNA]</scope>
    <source>
        <strain evidence="2">DAG 2021-001</strain>
        <tissue evidence="2">Whole body minus gut</tissue>
    </source>
</reference>
<comment type="caution">
    <text evidence="2">The sequence shown here is derived from an EMBL/GenBank/DDBJ whole genome shotgun (WGS) entry which is preliminary data.</text>
</comment>
<sequence>MRRFLGAWLLLCLLLVTFAWAYPTPDAPAGLAAGRVPLQHLCASFEGLSFPDGARAAPLSQGPCAEGEWAVRDLEAAGGPRLRCARRPCPQGQVPFKSRCLEDGAARAALCPSGGGEVHLSPAGQPLCVAVPAWARGRAVDALCQELRPPATTALAVAARDCAQRDDGGCARAVQEDHTSATVIEPEE</sequence>
<feature type="signal peptide" evidence="1">
    <location>
        <begin position="1"/>
        <end position="21"/>
    </location>
</feature>
<dbReference type="Proteomes" id="UP001378592">
    <property type="component" value="Unassembled WGS sequence"/>
</dbReference>
<name>A0AAN9VMH6_9ORTH</name>
<dbReference type="AlphaFoldDB" id="A0AAN9VMH6"/>